<dbReference type="EMBL" id="CP074402">
    <property type="protein sequence ID" value="QVJ02236.1"/>
    <property type="molecule type" value="Genomic_DNA"/>
</dbReference>
<reference evidence="1" key="1">
    <citation type="submission" date="2021-05" db="EMBL/GenBank/DDBJ databases">
        <authorList>
            <person name="Kaiqin L."/>
            <person name="Jian G."/>
        </authorList>
    </citation>
    <scope>NUCLEOTIDE SEQUENCE</scope>
    <source>
        <strain evidence="1">HDS5</strain>
    </source>
</reference>
<keyword evidence="2" id="KW-1185">Reference proteome</keyword>
<evidence type="ECO:0000313" key="2">
    <source>
        <dbReference type="Proteomes" id="UP000682416"/>
    </source>
</evidence>
<evidence type="ECO:0008006" key="3">
    <source>
        <dbReference type="Google" id="ProtNLM"/>
    </source>
</evidence>
<name>A0A975LBQ8_9ACTN</name>
<accession>A0A975LBQ8</accession>
<dbReference type="KEGG" id="nec:KGD82_05865"/>
<dbReference type="AlphaFoldDB" id="A0A975LBQ8"/>
<gene>
    <name evidence="1" type="ORF">KGD82_05865</name>
</gene>
<sequence>MFSDVIDWFKGLFGDTAEQVTDGVTQGLDQVGGGAEEAVGTFQETGQDLVGQDYGQFAEDAMGGVTEGVTDQVTEGVQGFQGQAETLGGIAEDPMGAAVDEARDRFGQG</sequence>
<protein>
    <recommendedName>
        <fullName evidence="3">Antitoxin</fullName>
    </recommendedName>
</protein>
<evidence type="ECO:0000313" key="1">
    <source>
        <dbReference type="EMBL" id="QVJ02236.1"/>
    </source>
</evidence>
<organism evidence="1 2">
    <name type="scientific">Nocardiopsis eucommiae</name>
    <dbReference type="NCBI Taxonomy" id="2831970"/>
    <lineage>
        <taxon>Bacteria</taxon>
        <taxon>Bacillati</taxon>
        <taxon>Actinomycetota</taxon>
        <taxon>Actinomycetes</taxon>
        <taxon>Streptosporangiales</taxon>
        <taxon>Nocardiopsidaceae</taxon>
        <taxon>Nocardiopsis</taxon>
    </lineage>
</organism>
<proteinExistence type="predicted"/>
<dbReference type="Proteomes" id="UP000682416">
    <property type="component" value="Chromosome"/>
</dbReference>